<dbReference type="Pfam" id="PF01663">
    <property type="entry name" value="Phosphodiest"/>
    <property type="match status" value="1"/>
</dbReference>
<proteinExistence type="predicted"/>
<name>X1CF05_9ZZZZ</name>
<dbReference type="AlphaFoldDB" id="X1CF05"/>
<protein>
    <recommendedName>
        <fullName evidence="2">Sulfatase N-terminal domain-containing protein</fullName>
    </recommendedName>
</protein>
<comment type="caution">
    <text evidence="1">The sequence shown here is derived from an EMBL/GenBank/DDBJ whole genome shotgun (WGS) entry which is preliminary data.</text>
</comment>
<feature type="non-terminal residue" evidence="1">
    <location>
        <position position="100"/>
    </location>
</feature>
<gene>
    <name evidence="1" type="ORF">S01H4_60793</name>
</gene>
<dbReference type="EMBL" id="BART01035922">
    <property type="protein sequence ID" value="GAH06237.1"/>
    <property type="molecule type" value="Genomic_DNA"/>
</dbReference>
<sequence>MNKINRVILCIIDNLRSDHLFHFVERGLLPNIKKLIGNGIYSKNCITDFPPITYPTQVSMLTGTYTGNYKKEYCHGVPLMNWMGRDTAPPFLRNYTARNM</sequence>
<dbReference type="InterPro" id="IPR002591">
    <property type="entry name" value="Phosphodiest/P_Trfase"/>
</dbReference>
<reference evidence="1" key="1">
    <citation type="journal article" date="2014" name="Front. Microbiol.">
        <title>High frequency of phylogenetically diverse reductive dehalogenase-homologous genes in deep subseafloor sedimentary metagenomes.</title>
        <authorList>
            <person name="Kawai M."/>
            <person name="Futagami T."/>
            <person name="Toyoda A."/>
            <person name="Takaki Y."/>
            <person name="Nishi S."/>
            <person name="Hori S."/>
            <person name="Arai W."/>
            <person name="Tsubouchi T."/>
            <person name="Morono Y."/>
            <person name="Uchiyama I."/>
            <person name="Ito T."/>
            <person name="Fujiyama A."/>
            <person name="Inagaki F."/>
            <person name="Takami H."/>
        </authorList>
    </citation>
    <scope>NUCLEOTIDE SEQUENCE</scope>
    <source>
        <strain evidence="1">Expedition CK06-06</strain>
    </source>
</reference>
<accession>X1CF05</accession>
<dbReference type="SUPFAM" id="SSF53649">
    <property type="entry name" value="Alkaline phosphatase-like"/>
    <property type="match status" value="1"/>
</dbReference>
<evidence type="ECO:0008006" key="2">
    <source>
        <dbReference type="Google" id="ProtNLM"/>
    </source>
</evidence>
<organism evidence="1">
    <name type="scientific">marine sediment metagenome</name>
    <dbReference type="NCBI Taxonomy" id="412755"/>
    <lineage>
        <taxon>unclassified sequences</taxon>
        <taxon>metagenomes</taxon>
        <taxon>ecological metagenomes</taxon>
    </lineage>
</organism>
<dbReference type="Gene3D" id="3.40.720.10">
    <property type="entry name" value="Alkaline Phosphatase, subunit A"/>
    <property type="match status" value="1"/>
</dbReference>
<dbReference type="InterPro" id="IPR017850">
    <property type="entry name" value="Alkaline_phosphatase_core_sf"/>
</dbReference>
<evidence type="ECO:0000313" key="1">
    <source>
        <dbReference type="EMBL" id="GAH06237.1"/>
    </source>
</evidence>